<proteinExistence type="predicted"/>
<name>A0AAP3GCA4_BRELA</name>
<evidence type="ECO:0008006" key="3">
    <source>
        <dbReference type="Google" id="ProtNLM"/>
    </source>
</evidence>
<protein>
    <recommendedName>
        <fullName evidence="3">AP2 domain-containing protein</fullName>
    </recommendedName>
</protein>
<sequence>MGVFIDLTGKRFGRWTVIRKSLSIGNGTKPSVHWECLCDCGEKREVMGSSLRSGVSQSCGCLQRKRVAEVNSVIHRKHGGTRKDRLYRVWRGMIDRCYYPSHNRYSDYGGRGIFVCEEWRRDYTAFRNWALVSGYDANAPRGECTIDRINVNGPYAPWNCRWVDSITQASNKRNITKAGEF</sequence>
<reference evidence="1" key="1">
    <citation type="submission" date="2022-09" db="EMBL/GenBank/DDBJ databases">
        <title>Genome analysis and characterization of larvicidal activity of Brevibacillus strains.</title>
        <authorList>
            <person name="Patrusheva E.V."/>
            <person name="Izotova A.O."/>
            <person name="Toshchakov S.V."/>
            <person name="Sineoky S.P."/>
        </authorList>
    </citation>
    <scope>NUCLEOTIDE SEQUENCE</scope>
    <source>
        <strain evidence="1">VKPM_B-13247</strain>
    </source>
</reference>
<comment type="caution">
    <text evidence="1">The sequence shown here is derived from an EMBL/GenBank/DDBJ whole genome shotgun (WGS) entry which is preliminary data.</text>
</comment>
<gene>
    <name evidence="1" type="ORF">O0554_02920</name>
</gene>
<dbReference type="RefSeq" id="WP_258432852.1">
    <property type="nucleotide sequence ID" value="NZ_JANSGW010000003.1"/>
</dbReference>
<dbReference type="AlphaFoldDB" id="A0AAP3GCA4"/>
<accession>A0AAP3GCA4</accession>
<dbReference type="Proteomes" id="UP001077662">
    <property type="component" value="Unassembled WGS sequence"/>
</dbReference>
<evidence type="ECO:0000313" key="2">
    <source>
        <dbReference type="Proteomes" id="UP001077662"/>
    </source>
</evidence>
<evidence type="ECO:0000313" key="1">
    <source>
        <dbReference type="EMBL" id="MCZ0805874.1"/>
    </source>
</evidence>
<dbReference type="EMBL" id="JAPTNE010000003">
    <property type="protein sequence ID" value="MCZ0805874.1"/>
    <property type="molecule type" value="Genomic_DNA"/>
</dbReference>
<organism evidence="1 2">
    <name type="scientific">Brevibacillus laterosporus</name>
    <name type="common">Bacillus laterosporus</name>
    <dbReference type="NCBI Taxonomy" id="1465"/>
    <lineage>
        <taxon>Bacteria</taxon>
        <taxon>Bacillati</taxon>
        <taxon>Bacillota</taxon>
        <taxon>Bacilli</taxon>
        <taxon>Bacillales</taxon>
        <taxon>Paenibacillaceae</taxon>
        <taxon>Brevibacillus</taxon>
    </lineage>
</organism>